<evidence type="ECO:0000313" key="2">
    <source>
        <dbReference type="Proteomes" id="UP000243887"/>
    </source>
</evidence>
<dbReference type="InterPro" id="IPR036465">
    <property type="entry name" value="vWFA_dom_sf"/>
</dbReference>
<dbReference type="RefSeq" id="WP_143077701.1">
    <property type="nucleotide sequence ID" value="NZ_FORU01000001.1"/>
</dbReference>
<gene>
    <name evidence="1" type="ORF">SAMN04487893_101376</name>
</gene>
<dbReference type="STRING" id="1150112.SAMN04487893_101376"/>
<proteinExistence type="predicted"/>
<dbReference type="Pfam" id="PF01540">
    <property type="entry name" value="Lipoprotein_7"/>
    <property type="match status" value="1"/>
</dbReference>
<accession>A0A1I3LLE7</accession>
<dbReference type="InterPro" id="IPR002520">
    <property type="entry name" value="Lipoprotein_7"/>
</dbReference>
<dbReference type="Proteomes" id="UP000243887">
    <property type="component" value="Unassembled WGS sequence"/>
</dbReference>
<sequence>MKSKRINEFLICITLLCFQQIIYSQVSKPEKRIYLIDVTASMEGKGIVNTPDIFNEVKENLQKTVELIQDKSTEVVFIPFTSKPHTRKSFTIERLNEIKEYISKLKVEKGDTNIVDAWREGVEEIDPSKVNYLFLLTDGLHNTGPEKEQLFEYFKNWSDFSFNKYYFAFYVMLTPYAKELDIATEIDKSNQLWMIESMDVNVSFISAGFKLRTNITNSKNVKISFRSNNLKVFSSDLDVKFRLEDNPYYRIKSYKNNLKNEQSVLVELEELMPLLNTPIETDIILSIEFDKAKHPLLFFTPEKVGIEVVNKGVRTMYFKEK</sequence>
<dbReference type="AlphaFoldDB" id="A0A1I3LLE7"/>
<protein>
    <submittedName>
        <fullName evidence="1">von Willebrand factor type A domain</fullName>
    </submittedName>
</protein>
<reference evidence="2" key="1">
    <citation type="submission" date="2016-10" db="EMBL/GenBank/DDBJ databases">
        <authorList>
            <person name="Varghese N."/>
            <person name="Submissions S."/>
        </authorList>
    </citation>
    <scope>NUCLEOTIDE SEQUENCE [LARGE SCALE GENOMIC DNA]</scope>
    <source>
        <strain evidence="2">DSM 26542</strain>
    </source>
</reference>
<dbReference type="SUPFAM" id="SSF53300">
    <property type="entry name" value="vWA-like"/>
    <property type="match status" value="1"/>
</dbReference>
<dbReference type="EMBL" id="FORU01000001">
    <property type="protein sequence ID" value="SFI85315.1"/>
    <property type="molecule type" value="Genomic_DNA"/>
</dbReference>
<evidence type="ECO:0000313" key="1">
    <source>
        <dbReference type="EMBL" id="SFI85315.1"/>
    </source>
</evidence>
<name>A0A1I3LLE7_9FLAO</name>
<dbReference type="OrthoDB" id="1079187at2"/>
<keyword evidence="2" id="KW-1185">Reference proteome</keyword>
<organism evidence="1 2">
    <name type="scientific">Myroides guanonis</name>
    <dbReference type="NCBI Taxonomy" id="1150112"/>
    <lineage>
        <taxon>Bacteria</taxon>
        <taxon>Pseudomonadati</taxon>
        <taxon>Bacteroidota</taxon>
        <taxon>Flavobacteriia</taxon>
        <taxon>Flavobacteriales</taxon>
        <taxon>Flavobacteriaceae</taxon>
        <taxon>Myroides</taxon>
    </lineage>
</organism>
<dbReference type="CDD" id="cd00198">
    <property type="entry name" value="vWFA"/>
    <property type="match status" value="1"/>
</dbReference>
<dbReference type="Gene3D" id="3.40.50.410">
    <property type="entry name" value="von Willebrand factor, type A domain"/>
    <property type="match status" value="1"/>
</dbReference>